<dbReference type="GO" id="GO:0006397">
    <property type="term" value="P:mRNA processing"/>
    <property type="evidence" value="ECO:0007669"/>
    <property type="project" value="UniProtKB-KW"/>
</dbReference>
<dbReference type="AlphaFoldDB" id="A0A6C0DLI9"/>
<evidence type="ECO:0000256" key="2">
    <source>
        <dbReference type="ARBA" id="ARBA00022664"/>
    </source>
</evidence>
<reference evidence="9" key="1">
    <citation type="journal article" date="2020" name="Nature">
        <title>Giant virus diversity and host interactions through global metagenomics.</title>
        <authorList>
            <person name="Schulz F."/>
            <person name="Roux S."/>
            <person name="Paez-Espino D."/>
            <person name="Jungbluth S."/>
            <person name="Walsh D.A."/>
            <person name="Denef V.J."/>
            <person name="McMahon K.D."/>
            <person name="Konstantinidis K.T."/>
            <person name="Eloe-Fadrosh E.A."/>
            <person name="Kyrpides N.C."/>
            <person name="Woyke T."/>
        </authorList>
    </citation>
    <scope>NUCLEOTIDE SEQUENCE</scope>
    <source>
        <strain evidence="9">GVMAG-M-3300023174-24</strain>
    </source>
</reference>
<proteinExistence type="predicted"/>
<keyword evidence="4" id="KW-0547">Nucleotide-binding</keyword>
<dbReference type="EMBL" id="MN739632">
    <property type="protein sequence ID" value="QHT17212.1"/>
    <property type="molecule type" value="Genomic_DNA"/>
</dbReference>
<name>A0A6C0DLI9_9ZZZZ</name>
<evidence type="ECO:0000256" key="3">
    <source>
        <dbReference type="ARBA" id="ARBA00022679"/>
    </source>
</evidence>
<dbReference type="GO" id="GO:0044423">
    <property type="term" value="C:virion component"/>
    <property type="evidence" value="ECO:0007669"/>
    <property type="project" value="UniProtKB-KW"/>
</dbReference>
<evidence type="ECO:0000259" key="8">
    <source>
        <dbReference type="Pfam" id="PF19244"/>
    </source>
</evidence>
<dbReference type="GO" id="GO:0005524">
    <property type="term" value="F:ATP binding"/>
    <property type="evidence" value="ECO:0007669"/>
    <property type="project" value="UniProtKB-KW"/>
</dbReference>
<evidence type="ECO:0000256" key="7">
    <source>
        <dbReference type="ARBA" id="ARBA00023163"/>
    </source>
</evidence>
<dbReference type="Pfam" id="PF19244">
    <property type="entry name" value="Poly_A_pol_cat"/>
    <property type="match status" value="1"/>
</dbReference>
<accession>A0A6C0DLI9</accession>
<evidence type="ECO:0000313" key="9">
    <source>
        <dbReference type="EMBL" id="QHT17212.1"/>
    </source>
</evidence>
<evidence type="ECO:0000256" key="4">
    <source>
        <dbReference type="ARBA" id="ARBA00022741"/>
    </source>
</evidence>
<keyword evidence="6" id="KW-0946">Virion</keyword>
<sequence>MHKYHKKNIKTKKFKPEICDNKMTFQECELAILRQAVDETEKIQGEKIAKNDEIKKILLIVENFIRRKKLVCYGGTAINNILPKQAQFYDRDIEIPDYDFFSSNALEDAKELADIYYKAGYIDVEAKSGVHMGTFKVFVNYIPIADITLLDKVIYKSISKESIIVSGIRYAPPNYLRMAMYLELSRPQGDVSRWEKVMKRLTLLNDHYPMKPNGDCNNIDFQRKMDNDSDDSERLYITIRDAFINESVIFFGGYATSLYSKYMTEKQQHIVRKIPDFDVISEEPEKCAIIIKEHLMREGFKQIKLVRNKPIGEIIPENIELRVGNETMAFIYKPIACHSYNTIVLNNMKINIATIDTILAFYLSFIYADKPYYQKDRLLCMAQFLFEIEQKNRLEQKGLLKRFSIDCYGKQPTLESMRAEKSEKFKELKNKRNTKEYEMWFLKYLPGDKNKSKGNTNTVSKDSSIVVEEKSTIDTQEDDDGFLNLFIGNNRKTRKNQISNMIL</sequence>
<keyword evidence="5" id="KW-0067">ATP-binding</keyword>
<keyword evidence="3" id="KW-0808">Transferase</keyword>
<keyword evidence="2" id="KW-0507">mRNA processing</keyword>
<dbReference type="GO" id="GO:0016740">
    <property type="term" value="F:transferase activity"/>
    <property type="evidence" value="ECO:0007669"/>
    <property type="project" value="UniProtKB-KW"/>
</dbReference>
<evidence type="ECO:0000256" key="6">
    <source>
        <dbReference type="ARBA" id="ARBA00022844"/>
    </source>
</evidence>
<comment type="subcellular location">
    <subcellularLocation>
        <location evidence="1">Virion</location>
    </subcellularLocation>
</comment>
<evidence type="ECO:0000256" key="1">
    <source>
        <dbReference type="ARBA" id="ARBA00004328"/>
    </source>
</evidence>
<evidence type="ECO:0000256" key="5">
    <source>
        <dbReference type="ARBA" id="ARBA00022840"/>
    </source>
</evidence>
<organism evidence="9">
    <name type="scientific">viral metagenome</name>
    <dbReference type="NCBI Taxonomy" id="1070528"/>
    <lineage>
        <taxon>unclassified sequences</taxon>
        <taxon>metagenomes</taxon>
        <taxon>organismal metagenomes</taxon>
    </lineage>
</organism>
<keyword evidence="7" id="KW-0804">Transcription</keyword>
<protein>
    <recommendedName>
        <fullName evidence="8">Poly(A) polymerase catalytic subunit domain-containing protein</fullName>
    </recommendedName>
</protein>
<feature type="domain" description="Poly(A) polymerase catalytic subunit" evidence="8">
    <location>
        <begin position="60"/>
        <end position="188"/>
    </location>
</feature>
<dbReference type="InterPro" id="IPR045355">
    <property type="entry name" value="PolyA_pol_cat_su"/>
</dbReference>